<accession>A0A0A2DKG3</accession>
<keyword evidence="3" id="KW-1185">Reference proteome</keyword>
<gene>
    <name evidence="2" type="ORF">MA47_09385</name>
</gene>
<evidence type="ECO:0000259" key="1">
    <source>
        <dbReference type="Pfam" id="PF26035"/>
    </source>
</evidence>
<comment type="caution">
    <text evidence="2">The sequence shown here is derived from an EMBL/GenBank/DDBJ whole genome shotgun (WGS) entry which is preliminary data.</text>
</comment>
<proteinExistence type="predicted"/>
<sequence>MEIRLVVPDLVHASTAKQWQAAARRTSQVADRVLAMDPDALARLRQVDGAVDFFFSTPTTTIYMQRIPGTLVGSDDAVVRAREIREALGSYLSRFVPPRVDRNGAPH</sequence>
<organism evidence="2 3">
    <name type="scientific">Corynebacterium auriscanis</name>
    <dbReference type="NCBI Taxonomy" id="99807"/>
    <lineage>
        <taxon>Bacteria</taxon>
        <taxon>Bacillati</taxon>
        <taxon>Actinomycetota</taxon>
        <taxon>Actinomycetes</taxon>
        <taxon>Mycobacteriales</taxon>
        <taxon>Corynebacteriaceae</taxon>
        <taxon>Corynebacterium</taxon>
    </lineage>
</organism>
<protein>
    <recommendedName>
        <fullName evidence="1">DUF8010 domain-containing protein</fullName>
    </recommendedName>
</protein>
<dbReference type="InterPro" id="IPR058323">
    <property type="entry name" value="DUF8010"/>
</dbReference>
<reference evidence="2 3" key="1">
    <citation type="submission" date="2014-10" db="EMBL/GenBank/DDBJ databases">
        <title>Whole Genome sequence of Corynebacterium auriscanis strain CIP 106629.</title>
        <authorList>
            <person name="Hassan S.S."/>
            <person name="Jamal S.B."/>
            <person name="Tiwari S."/>
            <person name="Oliveira L.D.C."/>
            <person name="Souza F."/>
            <person name="Mariano D.C."/>
            <person name="Almeida S."/>
            <person name="Dorella F."/>
            <person name="Pereira F."/>
            <person name="Carvalho A."/>
            <person name="Leal C.A."/>
            <person name="Soares S.D.C."/>
            <person name="Figueiredo H.C."/>
            <person name="Silva A."/>
            <person name="Azevedo V.A."/>
        </authorList>
    </citation>
    <scope>NUCLEOTIDE SEQUENCE [LARGE SCALE GENOMIC DNA]</scope>
    <source>
        <strain evidence="2 3">CIP 106629</strain>
    </source>
</reference>
<dbReference type="Pfam" id="PF26035">
    <property type="entry name" value="DUF8010"/>
    <property type="match status" value="1"/>
</dbReference>
<evidence type="ECO:0000313" key="3">
    <source>
        <dbReference type="Proteomes" id="UP000030145"/>
    </source>
</evidence>
<evidence type="ECO:0000313" key="2">
    <source>
        <dbReference type="EMBL" id="KGM18262.1"/>
    </source>
</evidence>
<dbReference type="AlphaFoldDB" id="A0A0A2DKG3"/>
<name>A0A0A2DKG3_9CORY</name>
<dbReference type="Proteomes" id="UP000030145">
    <property type="component" value="Unassembled WGS sequence"/>
</dbReference>
<dbReference type="EMBL" id="JRVJ01000019">
    <property type="protein sequence ID" value="KGM18262.1"/>
    <property type="molecule type" value="Genomic_DNA"/>
</dbReference>
<feature type="domain" description="DUF8010" evidence="1">
    <location>
        <begin position="27"/>
        <end position="98"/>
    </location>
</feature>